<accession>A0A2V3VVL3</accession>
<proteinExistence type="predicted"/>
<dbReference type="Proteomes" id="UP000247978">
    <property type="component" value="Unassembled WGS sequence"/>
</dbReference>
<name>A0A2V3VVL3_9BACI</name>
<gene>
    <name evidence="1" type="ORF">DFR56_11385</name>
</gene>
<sequence>MTPTQYRNHLLVALLFFNVLLTRMPVLVKAFFIRSVTTKITSIPNEKSSNRRMDKIFVQKKYQVEFVGAEYTLGIMLIFL</sequence>
<dbReference type="AlphaFoldDB" id="A0A2V3VVL3"/>
<reference evidence="1 2" key="1">
    <citation type="submission" date="2018-05" db="EMBL/GenBank/DDBJ databases">
        <title>Genomic Encyclopedia of Type Strains, Phase IV (KMG-IV): sequencing the most valuable type-strain genomes for metagenomic binning, comparative biology and taxonomic classification.</title>
        <authorList>
            <person name="Goeker M."/>
        </authorList>
    </citation>
    <scope>NUCLEOTIDE SEQUENCE [LARGE SCALE GENOMIC DNA]</scope>
    <source>
        <strain evidence="1 2">DSM 28556</strain>
    </source>
</reference>
<organism evidence="1 2">
    <name type="scientific">Pseudogracilibacillus auburnensis</name>
    <dbReference type="NCBI Taxonomy" id="1494959"/>
    <lineage>
        <taxon>Bacteria</taxon>
        <taxon>Bacillati</taxon>
        <taxon>Bacillota</taxon>
        <taxon>Bacilli</taxon>
        <taxon>Bacillales</taxon>
        <taxon>Bacillaceae</taxon>
        <taxon>Pseudogracilibacillus</taxon>
    </lineage>
</organism>
<comment type="caution">
    <text evidence="1">The sequence shown here is derived from an EMBL/GenBank/DDBJ whole genome shotgun (WGS) entry which is preliminary data.</text>
</comment>
<dbReference type="EMBL" id="QJJQ01000013">
    <property type="protein sequence ID" value="PXW84841.1"/>
    <property type="molecule type" value="Genomic_DNA"/>
</dbReference>
<evidence type="ECO:0000313" key="2">
    <source>
        <dbReference type="Proteomes" id="UP000247978"/>
    </source>
</evidence>
<keyword evidence="2" id="KW-1185">Reference proteome</keyword>
<evidence type="ECO:0000313" key="1">
    <source>
        <dbReference type="EMBL" id="PXW84841.1"/>
    </source>
</evidence>
<protein>
    <submittedName>
        <fullName evidence="1">Uncharacterized protein</fullName>
    </submittedName>
</protein>